<dbReference type="EMBL" id="MU795200">
    <property type="protein sequence ID" value="KAJ3808760.1"/>
    <property type="molecule type" value="Genomic_DNA"/>
</dbReference>
<gene>
    <name evidence="1" type="ORF">F5876DRAFT_78425</name>
</gene>
<organism evidence="1 2">
    <name type="scientific">Lentinula aff. lateritia</name>
    <dbReference type="NCBI Taxonomy" id="2804960"/>
    <lineage>
        <taxon>Eukaryota</taxon>
        <taxon>Fungi</taxon>
        <taxon>Dikarya</taxon>
        <taxon>Basidiomycota</taxon>
        <taxon>Agaricomycotina</taxon>
        <taxon>Agaricomycetes</taxon>
        <taxon>Agaricomycetidae</taxon>
        <taxon>Agaricales</taxon>
        <taxon>Marasmiineae</taxon>
        <taxon>Omphalotaceae</taxon>
        <taxon>Lentinula</taxon>
    </lineage>
</organism>
<evidence type="ECO:0000313" key="2">
    <source>
        <dbReference type="Proteomes" id="UP001163835"/>
    </source>
</evidence>
<protein>
    <submittedName>
        <fullName evidence="1">Uncharacterized protein</fullName>
    </submittedName>
</protein>
<evidence type="ECO:0000313" key="1">
    <source>
        <dbReference type="EMBL" id="KAJ3808760.1"/>
    </source>
</evidence>
<dbReference type="Proteomes" id="UP001163835">
    <property type="component" value="Unassembled WGS sequence"/>
</dbReference>
<sequence length="292" mass="32723">MANVISGLTIRLPPLSQVQVKKPGPNSSIDTTVHRSTSFIILSNPALTDAEKEKAIREMALRGHFPLKPNHQPGEVERLIRFLNQGSKMIAFGPHRIICHCGQTISLDNRTYYAWGNWNKHQSGPCPGPRSDEDKENLGSFDAYEQGPASCKVDNIKGSEEYLEREVDNARMDFDISATTRQRPIVQINYPVPFIEATAYHARLPPPRDTICDTDLSRHPLELAQVLCELPTKFVIYSPIGEDRTAVSILTSMRIDALEHRRAARAGRKYSPVGAIRPRISTSESHYDTDPI</sequence>
<comment type="caution">
    <text evidence="1">The sequence shown here is derived from an EMBL/GenBank/DDBJ whole genome shotgun (WGS) entry which is preliminary data.</text>
</comment>
<reference evidence="1" key="1">
    <citation type="submission" date="2022-09" db="EMBL/GenBank/DDBJ databases">
        <title>A Global Phylogenomic Analysis of the Shiitake Genus Lentinula.</title>
        <authorList>
            <consortium name="DOE Joint Genome Institute"/>
            <person name="Sierra-Patev S."/>
            <person name="Min B."/>
            <person name="Naranjo-Ortiz M."/>
            <person name="Looney B."/>
            <person name="Konkel Z."/>
            <person name="Slot J.C."/>
            <person name="Sakamoto Y."/>
            <person name="Steenwyk J.L."/>
            <person name="Rokas A."/>
            <person name="Carro J."/>
            <person name="Camarero S."/>
            <person name="Ferreira P."/>
            <person name="Molpeceres G."/>
            <person name="Ruiz-Duenas F.J."/>
            <person name="Serrano A."/>
            <person name="Henrissat B."/>
            <person name="Drula E."/>
            <person name="Hughes K.W."/>
            <person name="Mata J.L."/>
            <person name="Ishikawa N.K."/>
            <person name="Vargas-Isla R."/>
            <person name="Ushijima S."/>
            <person name="Smith C.A."/>
            <person name="Ahrendt S."/>
            <person name="Andreopoulos W."/>
            <person name="He G."/>
            <person name="Labutti K."/>
            <person name="Lipzen A."/>
            <person name="Ng V."/>
            <person name="Riley R."/>
            <person name="Sandor L."/>
            <person name="Barry K."/>
            <person name="Martinez A.T."/>
            <person name="Xiao Y."/>
            <person name="Gibbons J.G."/>
            <person name="Terashima K."/>
            <person name="Grigoriev I.V."/>
            <person name="Hibbett D.S."/>
        </authorList>
    </citation>
    <scope>NUCLEOTIDE SEQUENCE</scope>
    <source>
        <strain evidence="1">TMI1499</strain>
    </source>
</reference>
<name>A0ACC1TVG2_9AGAR</name>
<keyword evidence="2" id="KW-1185">Reference proteome</keyword>
<proteinExistence type="predicted"/>
<accession>A0ACC1TVG2</accession>